<sequence>MLDILEDLRSASNRSPKNKTQPTTHKRLNGVFEWVAGGLCTLIATTYALGLSESRIAAQPLTDAALLTAETTDTGATATRQGPQLSDGVYLYGQSATPEEIGQAYMVFEVRGDRLLGAFYMPHSSFDCFYGNIEDRQLALTIIDSYEQSEYAYAMPIEAQPVAGANDSGVGEFGLEGMSRLKQLSDNDRRILGVCQQNYQQKVWGE</sequence>
<keyword evidence="2" id="KW-1185">Reference proteome</keyword>
<dbReference type="RefSeq" id="WP_168568122.1">
    <property type="nucleotide sequence ID" value="NZ_CP051167.1"/>
</dbReference>
<protein>
    <submittedName>
        <fullName evidence="1">Uncharacterized protein</fullName>
    </submittedName>
</protein>
<gene>
    <name evidence="1" type="ORF">HCG48_04710</name>
</gene>
<proteinExistence type="predicted"/>
<reference evidence="1 2" key="1">
    <citation type="submission" date="2020-04" db="EMBL/GenBank/DDBJ databases">
        <authorList>
            <person name="Basu S."/>
            <person name="Maruthanayagam V."/>
            <person name="Chakraborty S."/>
            <person name="Pramanik A."/>
            <person name="Mukherjee J."/>
            <person name="Brink B."/>
        </authorList>
    </citation>
    <scope>NUCLEOTIDE SEQUENCE [LARGE SCALE GENOMIC DNA]</scope>
    <source>
        <strain evidence="1 2">AP17</strain>
    </source>
</reference>
<dbReference type="AlphaFoldDB" id="A0A6H1TU64"/>
<organism evidence="1 2">
    <name type="scientific">Oxynema aestuarii AP17</name>
    <dbReference type="NCBI Taxonomy" id="2064643"/>
    <lineage>
        <taxon>Bacteria</taxon>
        <taxon>Bacillati</taxon>
        <taxon>Cyanobacteriota</taxon>
        <taxon>Cyanophyceae</taxon>
        <taxon>Oscillatoriophycideae</taxon>
        <taxon>Oscillatoriales</taxon>
        <taxon>Oscillatoriaceae</taxon>
        <taxon>Oxynema</taxon>
        <taxon>Oxynema aestuarii</taxon>
    </lineage>
</organism>
<dbReference type="Proteomes" id="UP000500857">
    <property type="component" value="Chromosome"/>
</dbReference>
<evidence type="ECO:0000313" key="1">
    <source>
        <dbReference type="EMBL" id="QIZ69965.1"/>
    </source>
</evidence>
<dbReference type="EMBL" id="CP051167">
    <property type="protein sequence ID" value="QIZ69965.1"/>
    <property type="molecule type" value="Genomic_DNA"/>
</dbReference>
<name>A0A6H1TU64_9CYAN</name>
<dbReference type="KEGG" id="oxy:HCG48_04710"/>
<evidence type="ECO:0000313" key="2">
    <source>
        <dbReference type="Proteomes" id="UP000500857"/>
    </source>
</evidence>
<accession>A0A6H1TU64</accession>